<reference evidence="9 10" key="1">
    <citation type="submission" date="2025-04" db="UniProtKB">
        <authorList>
            <consortium name="RefSeq"/>
        </authorList>
    </citation>
    <scope>IDENTIFICATION</scope>
    <source>
        <tissue evidence="9 10">Whole organism</tissue>
    </source>
</reference>
<dbReference type="GeneID" id="113213548"/>
<evidence type="ECO:0000256" key="4">
    <source>
        <dbReference type="PROSITE-ProRule" id="PRU10007"/>
    </source>
</evidence>
<dbReference type="Gene3D" id="3.40.605.10">
    <property type="entry name" value="Aldehyde Dehydrogenase, Chain A, domain 1"/>
    <property type="match status" value="1"/>
</dbReference>
<dbReference type="RefSeq" id="XP_026288444.1">
    <property type="nucleotide sequence ID" value="XM_026432659.2"/>
</dbReference>
<dbReference type="AlphaFoldDB" id="A0A6J1T556"/>
<dbReference type="InterPro" id="IPR029510">
    <property type="entry name" value="Ald_DH_CS_GLU"/>
</dbReference>
<dbReference type="InterPro" id="IPR016162">
    <property type="entry name" value="Ald_DH_N"/>
</dbReference>
<keyword evidence="2 5" id="KW-0560">Oxidoreductase</keyword>
<dbReference type="PANTHER" id="PTHR43570:SF16">
    <property type="entry name" value="ALDEHYDE DEHYDROGENASE TYPE III, ISOFORM Q"/>
    <property type="match status" value="1"/>
</dbReference>
<dbReference type="Gene3D" id="3.40.309.10">
    <property type="entry name" value="Aldehyde Dehydrogenase, Chain A, domain 2"/>
    <property type="match status" value="1"/>
</dbReference>
<evidence type="ECO:0000256" key="3">
    <source>
        <dbReference type="ARBA" id="ARBA00023027"/>
    </source>
</evidence>
<evidence type="ECO:0000259" key="7">
    <source>
        <dbReference type="Pfam" id="PF00171"/>
    </source>
</evidence>
<keyword evidence="6" id="KW-1133">Transmembrane helix</keyword>
<dbReference type="Pfam" id="PF00171">
    <property type="entry name" value="Aldedh"/>
    <property type="match status" value="1"/>
</dbReference>
<protein>
    <submittedName>
        <fullName evidence="9 10">Aldehyde dehydrogenase family 3 member B1 isoform X1</fullName>
    </submittedName>
</protein>
<keyword evidence="6" id="KW-0812">Transmembrane</keyword>
<evidence type="ECO:0000256" key="2">
    <source>
        <dbReference type="ARBA" id="ARBA00023002"/>
    </source>
</evidence>
<evidence type="ECO:0000313" key="10">
    <source>
        <dbReference type="RefSeq" id="XP_026288444.1"/>
    </source>
</evidence>
<dbReference type="SUPFAM" id="SSF53720">
    <property type="entry name" value="ALDH-like"/>
    <property type="match status" value="1"/>
</dbReference>
<evidence type="ECO:0000313" key="9">
    <source>
        <dbReference type="RefSeq" id="XP_026288443.1"/>
    </source>
</evidence>
<feature type="active site" evidence="4">
    <location>
        <position position="327"/>
    </location>
</feature>
<dbReference type="PROSITE" id="PS00687">
    <property type="entry name" value="ALDEHYDE_DEHYDR_GLU"/>
    <property type="match status" value="1"/>
</dbReference>
<dbReference type="PROSITE" id="PS00070">
    <property type="entry name" value="ALDEHYDE_DEHYDR_CYS"/>
    <property type="match status" value="1"/>
</dbReference>
<dbReference type="KEGG" id="foc:113213548"/>
<comment type="similarity">
    <text evidence="1 5">Belongs to the aldehyde dehydrogenase family.</text>
</comment>
<dbReference type="InterPro" id="IPR016161">
    <property type="entry name" value="Ald_DH/histidinol_DH"/>
</dbReference>
<keyword evidence="3" id="KW-0520">NAD</keyword>
<evidence type="ECO:0000313" key="8">
    <source>
        <dbReference type="Proteomes" id="UP000504606"/>
    </source>
</evidence>
<feature type="transmembrane region" description="Helical" evidence="6">
    <location>
        <begin position="583"/>
        <end position="604"/>
    </location>
</feature>
<dbReference type="GO" id="GO:0004029">
    <property type="term" value="F:aldehyde dehydrogenase (NAD+) activity"/>
    <property type="evidence" value="ECO:0007669"/>
    <property type="project" value="TreeGrafter"/>
</dbReference>
<dbReference type="InterPro" id="IPR016163">
    <property type="entry name" value="Ald_DH_C"/>
</dbReference>
<dbReference type="GO" id="GO:0006081">
    <property type="term" value="P:aldehyde metabolic process"/>
    <property type="evidence" value="ECO:0007669"/>
    <property type="project" value="InterPro"/>
</dbReference>
<proteinExistence type="inferred from homology"/>
<dbReference type="RefSeq" id="XP_026288443.1">
    <property type="nucleotide sequence ID" value="XM_026432658.2"/>
</dbReference>
<sequence>MKQTEATDTPTLDVSVDVDALQDSVANGYVEAVLGDLDSFSDPPMGSATNGHVVDISATNGHTLVVVDGISAVGNGHGVHSNGLTQPAAEHVRLTIEDDPGTTKLHGINGEDFQSIDMANYAAIVQKTRDAFYTGRTLDYEFRVKQLKNLLRLFEENETDLISALEADLRKSKMESCIMELEICKNEIRHTLLSLKDWMKPVKPEKTFVNMLDEVAIYKDPYGVVLVMGAWNYPVQLTISPVIGAIAAGNCVIIKPSEIATASAKLMADLVPKYLDQECFQVVLGGIPETTELLKQKFDYIFYTGSTTVGKIVRAAANEHLTPVTLELGGKSPVYLDNTVNMSVAVKRIIWGKVVNAGQTCIAPDYLLCTRETQEKFVAKAKEVLQEFYGSNPKTSPDMCRIVSDRQFQRLQEYLKCGKIAVGGEVDASERYIAPTILVDVKPTEKVMQDEIFGPILPIVNVENAYEAIKFINSRDKPLALYIFSDNKVERDLFLKNTSSGGVCINETIFHAAAEGLPFGGVGCSGMGAYHGKFTFDTFTHNKGTLIKDYNIVGESLSAARYPPYSEKGLTFLRTLMKKRRGVSLAFLQYGAIFGLGMLAMWGINALQKSQENQ</sequence>
<dbReference type="CTD" id="45398"/>
<dbReference type="InterPro" id="IPR012394">
    <property type="entry name" value="Aldehyde_DH_NAD(P)"/>
</dbReference>
<dbReference type="PANTHER" id="PTHR43570">
    <property type="entry name" value="ALDEHYDE DEHYDROGENASE"/>
    <property type="match status" value="1"/>
</dbReference>
<feature type="domain" description="Aldehyde dehydrogenase" evidence="7">
    <location>
        <begin position="113"/>
        <end position="543"/>
    </location>
</feature>
<dbReference type="FunFam" id="3.40.309.10:FF:000003">
    <property type="entry name" value="Aldehyde dehydrogenase"/>
    <property type="match status" value="1"/>
</dbReference>
<dbReference type="InterPro" id="IPR015590">
    <property type="entry name" value="Aldehyde_DH_dom"/>
</dbReference>
<keyword evidence="6" id="KW-0472">Membrane</keyword>
<organism evidence="8 9">
    <name type="scientific">Frankliniella occidentalis</name>
    <name type="common">Western flower thrips</name>
    <name type="synonym">Euthrips occidentalis</name>
    <dbReference type="NCBI Taxonomy" id="133901"/>
    <lineage>
        <taxon>Eukaryota</taxon>
        <taxon>Metazoa</taxon>
        <taxon>Ecdysozoa</taxon>
        <taxon>Arthropoda</taxon>
        <taxon>Hexapoda</taxon>
        <taxon>Insecta</taxon>
        <taxon>Pterygota</taxon>
        <taxon>Neoptera</taxon>
        <taxon>Paraneoptera</taxon>
        <taxon>Thysanoptera</taxon>
        <taxon>Terebrantia</taxon>
        <taxon>Thripoidea</taxon>
        <taxon>Thripidae</taxon>
        <taxon>Frankliniella</taxon>
    </lineage>
</organism>
<keyword evidence="8" id="KW-1185">Reference proteome</keyword>
<dbReference type="GO" id="GO:0005737">
    <property type="term" value="C:cytoplasm"/>
    <property type="evidence" value="ECO:0007669"/>
    <property type="project" value="TreeGrafter"/>
</dbReference>
<evidence type="ECO:0000256" key="5">
    <source>
        <dbReference type="RuleBase" id="RU003345"/>
    </source>
</evidence>
<dbReference type="Proteomes" id="UP000504606">
    <property type="component" value="Unplaced"/>
</dbReference>
<evidence type="ECO:0000256" key="6">
    <source>
        <dbReference type="SAM" id="Phobius"/>
    </source>
</evidence>
<accession>A0A6J1T556</accession>
<dbReference type="CDD" id="cd07132">
    <property type="entry name" value="ALDH_F3AB"/>
    <property type="match status" value="1"/>
</dbReference>
<dbReference type="InterPro" id="IPR016160">
    <property type="entry name" value="Ald_DH_CS_CYS"/>
</dbReference>
<gene>
    <name evidence="9 10" type="primary">LOC113213548</name>
</gene>
<evidence type="ECO:0000256" key="1">
    <source>
        <dbReference type="ARBA" id="ARBA00009986"/>
    </source>
</evidence>
<dbReference type="FunFam" id="3.40.605.10:FF:000004">
    <property type="entry name" value="Aldehyde dehydrogenase"/>
    <property type="match status" value="1"/>
</dbReference>
<name>A0A6J1T556_FRAOC</name>